<keyword evidence="4" id="KW-0862">Zinc</keyword>
<dbReference type="Gene3D" id="3.40.50.720">
    <property type="entry name" value="NAD(P)-binding Rossmann-like Domain"/>
    <property type="match status" value="1"/>
</dbReference>
<keyword evidence="3" id="KW-0479">Metal-binding</keyword>
<comment type="subunit">
    <text evidence="2">Homodimer.</text>
</comment>
<dbReference type="Pfam" id="PF00107">
    <property type="entry name" value="ADH_zinc_N"/>
    <property type="match status" value="1"/>
</dbReference>
<sequence length="311" mass="33903">MNVVVESVGEGVHELVEGDTVIPIFLPDCGECTDCLSEKSNLCTKLPFRLSPWMNREDTSRFTDMNGETVYHFLSVSSFSEYTVVDIAHLTKIDPSIPPNKACLLSCGISTGVGAACKTAKVEAGSTIAIFGLGAVGLAVAEGARLCGAKRIIGIDVNQDKFELGKKFGVTDFVNSCNCGDKTVSQIIIEMTGGGADYCFECVGLSSLVHEAYASCRKGWGKTVVLGVDKLDATLTFNSFEVLHSGKSLMGSYFGGLKPKSDIRILEKRYFDNELQLDKFVTHEVDFKDINKAFDLLLERKSLRCVIWMNK</sequence>
<feature type="domain" description="Alcohol dehydrogenase-like N-terminal" evidence="6">
    <location>
        <begin position="4"/>
        <end position="93"/>
    </location>
</feature>
<dbReference type="OrthoDB" id="417550at2759"/>
<dbReference type="InterPro" id="IPR011032">
    <property type="entry name" value="GroES-like_sf"/>
</dbReference>
<dbReference type="PANTHER" id="PTHR43880:SF49">
    <property type="entry name" value="ALCOHOL DEHYDROGENASE SUPERFAMILY, ZINC-TYPE, GROES-LIKE, NAD(P)-BINDING DOMAIN PROTEIN-RELATED"/>
    <property type="match status" value="1"/>
</dbReference>
<dbReference type="AlphaFoldDB" id="A0A2U1N3Z7"/>
<dbReference type="STRING" id="35608.A0A2U1N3Z7"/>
<evidence type="ECO:0000256" key="4">
    <source>
        <dbReference type="ARBA" id="ARBA00022833"/>
    </source>
</evidence>
<evidence type="ECO:0000259" key="5">
    <source>
        <dbReference type="Pfam" id="PF00107"/>
    </source>
</evidence>
<comment type="cofactor">
    <cofactor evidence="1">
        <name>Zn(2+)</name>
        <dbReference type="ChEBI" id="CHEBI:29105"/>
    </cofactor>
</comment>
<keyword evidence="8" id="KW-1185">Reference proteome</keyword>
<dbReference type="SUPFAM" id="SSF51735">
    <property type="entry name" value="NAD(P)-binding Rossmann-fold domains"/>
    <property type="match status" value="1"/>
</dbReference>
<dbReference type="InterPro" id="IPR013154">
    <property type="entry name" value="ADH-like_N"/>
</dbReference>
<evidence type="ECO:0000313" key="7">
    <source>
        <dbReference type="EMBL" id="PWA68207.1"/>
    </source>
</evidence>
<evidence type="ECO:0000256" key="3">
    <source>
        <dbReference type="ARBA" id="ARBA00022723"/>
    </source>
</evidence>
<dbReference type="Pfam" id="PF08240">
    <property type="entry name" value="ADH_N"/>
    <property type="match status" value="1"/>
</dbReference>
<accession>A0A2U1N3Z7</accession>
<reference evidence="7 8" key="1">
    <citation type="journal article" date="2018" name="Mol. Plant">
        <title>The genome of Artemisia annua provides insight into the evolution of Asteraceae family and artemisinin biosynthesis.</title>
        <authorList>
            <person name="Shen Q."/>
            <person name="Zhang L."/>
            <person name="Liao Z."/>
            <person name="Wang S."/>
            <person name="Yan T."/>
            <person name="Shi P."/>
            <person name="Liu M."/>
            <person name="Fu X."/>
            <person name="Pan Q."/>
            <person name="Wang Y."/>
            <person name="Lv Z."/>
            <person name="Lu X."/>
            <person name="Zhang F."/>
            <person name="Jiang W."/>
            <person name="Ma Y."/>
            <person name="Chen M."/>
            <person name="Hao X."/>
            <person name="Li L."/>
            <person name="Tang Y."/>
            <person name="Lv G."/>
            <person name="Zhou Y."/>
            <person name="Sun X."/>
            <person name="Brodelius P.E."/>
            <person name="Rose J.K.C."/>
            <person name="Tang K."/>
        </authorList>
    </citation>
    <scope>NUCLEOTIDE SEQUENCE [LARGE SCALE GENOMIC DNA]</scope>
    <source>
        <strain evidence="8">cv. Huhao1</strain>
        <tissue evidence="7">Leaf</tissue>
    </source>
</reference>
<feature type="domain" description="Alcohol dehydrogenase-like C-terminal" evidence="5">
    <location>
        <begin position="135"/>
        <end position="260"/>
    </location>
</feature>
<dbReference type="GO" id="GO:0008270">
    <property type="term" value="F:zinc ion binding"/>
    <property type="evidence" value="ECO:0007669"/>
    <property type="project" value="TreeGrafter"/>
</dbReference>
<dbReference type="GO" id="GO:0051903">
    <property type="term" value="F:S-(hydroxymethyl)glutathione dehydrogenase [NAD(P)+] activity"/>
    <property type="evidence" value="ECO:0007669"/>
    <property type="project" value="TreeGrafter"/>
</dbReference>
<dbReference type="Gene3D" id="3.90.180.10">
    <property type="entry name" value="Medium-chain alcohol dehydrogenases, catalytic domain"/>
    <property type="match status" value="1"/>
</dbReference>
<evidence type="ECO:0000313" key="8">
    <source>
        <dbReference type="Proteomes" id="UP000245207"/>
    </source>
</evidence>
<dbReference type="InterPro" id="IPR036291">
    <property type="entry name" value="NAD(P)-bd_dom_sf"/>
</dbReference>
<gene>
    <name evidence="7" type="ORF">CTI12_AA311210</name>
</gene>
<comment type="caution">
    <text evidence="7">The sequence shown here is derived from an EMBL/GenBank/DDBJ whole genome shotgun (WGS) entry which is preliminary data.</text>
</comment>
<dbReference type="EMBL" id="PKPP01003683">
    <property type="protein sequence ID" value="PWA68207.1"/>
    <property type="molecule type" value="Genomic_DNA"/>
</dbReference>
<dbReference type="FunFam" id="3.40.50.720:FF:000003">
    <property type="entry name" value="S-(hydroxymethyl)glutathione dehydrogenase"/>
    <property type="match status" value="1"/>
</dbReference>
<dbReference type="GO" id="GO:0046294">
    <property type="term" value="P:formaldehyde catabolic process"/>
    <property type="evidence" value="ECO:0007669"/>
    <property type="project" value="TreeGrafter"/>
</dbReference>
<dbReference type="InterPro" id="IPR013149">
    <property type="entry name" value="ADH-like_C"/>
</dbReference>
<dbReference type="Proteomes" id="UP000245207">
    <property type="component" value="Unassembled WGS sequence"/>
</dbReference>
<organism evidence="7 8">
    <name type="scientific">Artemisia annua</name>
    <name type="common">Sweet wormwood</name>
    <dbReference type="NCBI Taxonomy" id="35608"/>
    <lineage>
        <taxon>Eukaryota</taxon>
        <taxon>Viridiplantae</taxon>
        <taxon>Streptophyta</taxon>
        <taxon>Embryophyta</taxon>
        <taxon>Tracheophyta</taxon>
        <taxon>Spermatophyta</taxon>
        <taxon>Magnoliopsida</taxon>
        <taxon>eudicotyledons</taxon>
        <taxon>Gunneridae</taxon>
        <taxon>Pentapetalae</taxon>
        <taxon>asterids</taxon>
        <taxon>campanulids</taxon>
        <taxon>Asterales</taxon>
        <taxon>Asteraceae</taxon>
        <taxon>Asteroideae</taxon>
        <taxon>Anthemideae</taxon>
        <taxon>Artemisiinae</taxon>
        <taxon>Artemisia</taxon>
    </lineage>
</organism>
<evidence type="ECO:0000256" key="1">
    <source>
        <dbReference type="ARBA" id="ARBA00001947"/>
    </source>
</evidence>
<dbReference type="PANTHER" id="PTHR43880">
    <property type="entry name" value="ALCOHOL DEHYDROGENASE"/>
    <property type="match status" value="1"/>
</dbReference>
<name>A0A2U1N3Z7_ARTAN</name>
<proteinExistence type="predicted"/>
<dbReference type="GO" id="GO:0005829">
    <property type="term" value="C:cytosol"/>
    <property type="evidence" value="ECO:0007669"/>
    <property type="project" value="TreeGrafter"/>
</dbReference>
<evidence type="ECO:0000259" key="6">
    <source>
        <dbReference type="Pfam" id="PF08240"/>
    </source>
</evidence>
<protein>
    <submittedName>
        <fullName evidence="7">Alcohol dehydrogenase superfamily, zinc-type, GroES-like, NAD(P)-binding domain protein</fullName>
    </submittedName>
</protein>
<evidence type="ECO:0000256" key="2">
    <source>
        <dbReference type="ARBA" id="ARBA00011738"/>
    </source>
</evidence>
<dbReference type="SUPFAM" id="SSF50129">
    <property type="entry name" value="GroES-like"/>
    <property type="match status" value="2"/>
</dbReference>